<feature type="transmembrane region" description="Helical" evidence="1">
    <location>
        <begin position="223"/>
        <end position="242"/>
    </location>
</feature>
<keyword evidence="2" id="KW-0732">Signal</keyword>
<evidence type="ECO:0000313" key="3">
    <source>
        <dbReference type="EMBL" id="GMM33015.1"/>
    </source>
</evidence>
<keyword evidence="1" id="KW-1133">Transmembrane helix</keyword>
<comment type="caution">
    <text evidence="3">The sequence shown here is derived from an EMBL/GenBank/DDBJ whole genome shotgun (WGS) entry which is preliminary data.</text>
</comment>
<accession>A0AAV5QEY2</accession>
<evidence type="ECO:0000256" key="2">
    <source>
        <dbReference type="SAM" id="SignalP"/>
    </source>
</evidence>
<name>A0AAV5QEY2_9ASCO</name>
<keyword evidence="1" id="KW-0812">Transmembrane</keyword>
<dbReference type="RefSeq" id="XP_064850015.1">
    <property type="nucleotide sequence ID" value="XM_064993943.1"/>
</dbReference>
<keyword evidence="4" id="KW-1185">Reference proteome</keyword>
<gene>
    <name evidence="3" type="ORF">DASC09_003400</name>
</gene>
<feature type="chain" id="PRO_5043495723" evidence="2">
    <location>
        <begin position="17"/>
        <end position="244"/>
    </location>
</feature>
<dbReference type="AlphaFoldDB" id="A0AAV5QEY2"/>
<evidence type="ECO:0000256" key="1">
    <source>
        <dbReference type="SAM" id="Phobius"/>
    </source>
</evidence>
<keyword evidence="1" id="KW-0472">Membrane</keyword>
<dbReference type="GeneID" id="90070994"/>
<dbReference type="Proteomes" id="UP001360560">
    <property type="component" value="Unassembled WGS sequence"/>
</dbReference>
<sequence>MVRLIPITCLLGFAESALFTPYFGDNKLETDNERIQDDRINKRESLIKTKMNNITLYSYFATSTPLCNSESYLNFKNLCDTNPYILNYNETLYESFNENLENLTQELRIFQEITSSNLTSIDLAFNNQSAHNIFDYPSFDSPKVKYPFEKHNSLSPQKQESEIFKQRFPERVKNLNTDSFPNETISDDDKYYDNTDISDSNYTNLNGNYNDSYTSNEDEYESGAAIISSVFGILAVFILIFGSI</sequence>
<reference evidence="3 4" key="1">
    <citation type="journal article" date="2023" name="Elife">
        <title>Identification of key yeast species and microbe-microbe interactions impacting larval growth of Drosophila in the wild.</title>
        <authorList>
            <person name="Mure A."/>
            <person name="Sugiura Y."/>
            <person name="Maeda R."/>
            <person name="Honda K."/>
            <person name="Sakurai N."/>
            <person name="Takahashi Y."/>
            <person name="Watada M."/>
            <person name="Katoh T."/>
            <person name="Gotoh A."/>
            <person name="Gotoh Y."/>
            <person name="Taniguchi I."/>
            <person name="Nakamura K."/>
            <person name="Hayashi T."/>
            <person name="Katayama T."/>
            <person name="Uemura T."/>
            <person name="Hattori Y."/>
        </authorList>
    </citation>
    <scope>NUCLEOTIDE SEQUENCE [LARGE SCALE GENOMIC DNA]</scope>
    <source>
        <strain evidence="3 4">SC-9</strain>
    </source>
</reference>
<dbReference type="EMBL" id="BTFZ01000001">
    <property type="protein sequence ID" value="GMM33015.1"/>
    <property type="molecule type" value="Genomic_DNA"/>
</dbReference>
<feature type="signal peptide" evidence="2">
    <location>
        <begin position="1"/>
        <end position="16"/>
    </location>
</feature>
<proteinExistence type="predicted"/>
<protein>
    <submittedName>
        <fullName evidence="3">Uncharacterized protein</fullName>
    </submittedName>
</protein>
<organism evidence="3 4">
    <name type="scientific">Saccharomycopsis crataegensis</name>
    <dbReference type="NCBI Taxonomy" id="43959"/>
    <lineage>
        <taxon>Eukaryota</taxon>
        <taxon>Fungi</taxon>
        <taxon>Dikarya</taxon>
        <taxon>Ascomycota</taxon>
        <taxon>Saccharomycotina</taxon>
        <taxon>Saccharomycetes</taxon>
        <taxon>Saccharomycopsidaceae</taxon>
        <taxon>Saccharomycopsis</taxon>
    </lineage>
</organism>
<evidence type="ECO:0000313" key="4">
    <source>
        <dbReference type="Proteomes" id="UP001360560"/>
    </source>
</evidence>